<dbReference type="Gene3D" id="1.20.1250.20">
    <property type="entry name" value="MFS general substrate transporter like domains"/>
    <property type="match status" value="1"/>
</dbReference>
<evidence type="ECO:0000256" key="2">
    <source>
        <dbReference type="ARBA" id="ARBA00022692"/>
    </source>
</evidence>
<keyword evidence="4 5" id="KW-0472">Membrane</keyword>
<organism evidence="7 8">
    <name type="scientific">Microlunatus soli</name>
    <dbReference type="NCBI Taxonomy" id="630515"/>
    <lineage>
        <taxon>Bacteria</taxon>
        <taxon>Bacillati</taxon>
        <taxon>Actinomycetota</taxon>
        <taxon>Actinomycetes</taxon>
        <taxon>Propionibacteriales</taxon>
        <taxon>Propionibacteriaceae</taxon>
        <taxon>Microlunatus</taxon>
    </lineage>
</organism>
<keyword evidence="3 5" id="KW-1133">Transmembrane helix</keyword>
<dbReference type="InterPro" id="IPR036259">
    <property type="entry name" value="MFS_trans_sf"/>
</dbReference>
<dbReference type="InterPro" id="IPR020846">
    <property type="entry name" value="MFS_dom"/>
</dbReference>
<dbReference type="EMBL" id="LT629772">
    <property type="protein sequence ID" value="SDT41493.1"/>
    <property type="molecule type" value="Genomic_DNA"/>
</dbReference>
<feature type="transmembrane region" description="Helical" evidence="5">
    <location>
        <begin position="167"/>
        <end position="188"/>
    </location>
</feature>
<evidence type="ECO:0000313" key="8">
    <source>
        <dbReference type="Proteomes" id="UP000199103"/>
    </source>
</evidence>
<dbReference type="AlphaFoldDB" id="A0A1H2A6I7"/>
<dbReference type="GO" id="GO:0022857">
    <property type="term" value="F:transmembrane transporter activity"/>
    <property type="evidence" value="ECO:0007669"/>
    <property type="project" value="InterPro"/>
</dbReference>
<evidence type="ECO:0000256" key="5">
    <source>
        <dbReference type="SAM" id="Phobius"/>
    </source>
</evidence>
<evidence type="ECO:0000256" key="3">
    <source>
        <dbReference type="ARBA" id="ARBA00022989"/>
    </source>
</evidence>
<gene>
    <name evidence="7" type="ORF">SAMN04489812_5698</name>
</gene>
<keyword evidence="2 5" id="KW-0812">Transmembrane</keyword>
<evidence type="ECO:0000256" key="4">
    <source>
        <dbReference type="ARBA" id="ARBA00023136"/>
    </source>
</evidence>
<feature type="transmembrane region" description="Helical" evidence="5">
    <location>
        <begin position="209"/>
        <end position="236"/>
    </location>
</feature>
<dbReference type="STRING" id="630515.SAMN04489812_5698"/>
<dbReference type="PANTHER" id="PTHR23542:SF1">
    <property type="entry name" value="MAJOR FACILITATOR SUPERFAMILY (MFS) PROFILE DOMAIN-CONTAINING PROTEIN"/>
    <property type="match status" value="1"/>
</dbReference>
<evidence type="ECO:0000259" key="6">
    <source>
        <dbReference type="PROSITE" id="PS50850"/>
    </source>
</evidence>
<dbReference type="SUPFAM" id="SSF103473">
    <property type="entry name" value="MFS general substrate transporter"/>
    <property type="match status" value="1"/>
</dbReference>
<feature type="transmembrane region" description="Helical" evidence="5">
    <location>
        <begin position="297"/>
        <end position="318"/>
    </location>
</feature>
<feature type="transmembrane region" description="Helical" evidence="5">
    <location>
        <begin position="98"/>
        <end position="120"/>
    </location>
</feature>
<feature type="transmembrane region" description="Helical" evidence="5">
    <location>
        <begin position="72"/>
        <end position="92"/>
    </location>
</feature>
<proteinExistence type="predicted"/>
<feature type="transmembrane region" description="Helical" evidence="5">
    <location>
        <begin position="358"/>
        <end position="378"/>
    </location>
</feature>
<dbReference type="PANTHER" id="PTHR23542">
    <property type="match status" value="1"/>
</dbReference>
<protein>
    <submittedName>
        <fullName evidence="7">Predicted arabinose efflux permease, MFS family</fullName>
    </submittedName>
</protein>
<dbReference type="GO" id="GO:0005886">
    <property type="term" value="C:plasma membrane"/>
    <property type="evidence" value="ECO:0007669"/>
    <property type="project" value="UniProtKB-SubCell"/>
</dbReference>
<feature type="transmembrane region" description="Helical" evidence="5">
    <location>
        <begin position="330"/>
        <end position="352"/>
    </location>
</feature>
<name>A0A1H2A6I7_9ACTN</name>
<dbReference type="Pfam" id="PF07690">
    <property type="entry name" value="MFS_1"/>
    <property type="match status" value="1"/>
</dbReference>
<feature type="domain" description="Major facilitator superfamily (MFS) profile" evidence="6">
    <location>
        <begin position="204"/>
        <end position="397"/>
    </location>
</feature>
<sequence>MLRTPGALRFFPWAAIARLGVAMSRLAVLWAVQGGTGSFGQAGAATGAFAVADAAVGPQVGRLVDRWGQRRVVSATVVLFIAAAIGLAIGSARGWPTWALIGLAGVAGATAPPVGALSAARWRKVVGSSDRLRSALSLEGSLNDVTFLVGPVLVTTLSATVVSWCGLIAAVGLVAVGMAGLLTARWSEPVPAGSSAGLLVDRRLMSSRFGALFVANLAMGLFFGGVPVTVTAFALAHGAGALAGPIAAGSSVISLTAGLVYGGTQRGKPLTVMTTVSVIITIGAAMLALVPNVPVMFIGYGLVGGCVALILIPAAVLLQQATASEVYTQAMTWINSASAIGIAIAAPLVGYLVQSHGWAVGFLATAALTAILPLTLLLTRPVLIVLQHDAVSTDAGS</sequence>
<evidence type="ECO:0000256" key="1">
    <source>
        <dbReference type="ARBA" id="ARBA00004651"/>
    </source>
</evidence>
<accession>A0A1H2A6I7</accession>
<dbReference type="InterPro" id="IPR011701">
    <property type="entry name" value="MFS"/>
</dbReference>
<reference evidence="7 8" key="1">
    <citation type="submission" date="2016-10" db="EMBL/GenBank/DDBJ databases">
        <authorList>
            <person name="de Groot N.N."/>
        </authorList>
    </citation>
    <scope>NUCLEOTIDE SEQUENCE [LARGE SCALE GENOMIC DNA]</scope>
    <source>
        <strain evidence="7 8">DSM 21800</strain>
    </source>
</reference>
<comment type="subcellular location">
    <subcellularLocation>
        <location evidence="1">Cell membrane</location>
        <topology evidence="1">Multi-pass membrane protein</topology>
    </subcellularLocation>
</comment>
<keyword evidence="8" id="KW-1185">Reference proteome</keyword>
<dbReference type="PROSITE" id="PS50850">
    <property type="entry name" value="MFS"/>
    <property type="match status" value="1"/>
</dbReference>
<dbReference type="Proteomes" id="UP000199103">
    <property type="component" value="Chromosome I"/>
</dbReference>
<evidence type="ECO:0000313" key="7">
    <source>
        <dbReference type="EMBL" id="SDT41493.1"/>
    </source>
</evidence>
<feature type="transmembrane region" description="Helical" evidence="5">
    <location>
        <begin position="242"/>
        <end position="263"/>
    </location>
</feature>
<feature type="transmembrane region" description="Helical" evidence="5">
    <location>
        <begin position="270"/>
        <end position="291"/>
    </location>
</feature>